<feature type="transmembrane region" description="Helical" evidence="19">
    <location>
        <begin position="139"/>
        <end position="159"/>
    </location>
</feature>
<evidence type="ECO:0000313" key="20">
    <source>
        <dbReference type="EMBL" id="SDO24442.1"/>
    </source>
</evidence>
<comment type="catalytic activity">
    <reaction evidence="18 19">
        <text>alpha-ribazole 5'-phosphate + adenosylcob(III)inamide-GDP = adenosylcob(III)alamin 5'-phosphate + GMP + H(+)</text>
        <dbReference type="Rhea" id="RHEA:23560"/>
        <dbReference type="ChEBI" id="CHEBI:15378"/>
        <dbReference type="ChEBI" id="CHEBI:57918"/>
        <dbReference type="ChEBI" id="CHEBI:58115"/>
        <dbReference type="ChEBI" id="CHEBI:60487"/>
        <dbReference type="ChEBI" id="CHEBI:60493"/>
        <dbReference type="EC" id="2.7.8.26"/>
    </reaction>
</comment>
<evidence type="ECO:0000256" key="4">
    <source>
        <dbReference type="ARBA" id="ARBA00010561"/>
    </source>
</evidence>
<evidence type="ECO:0000256" key="14">
    <source>
        <dbReference type="ARBA" id="ARBA00025228"/>
    </source>
</evidence>
<dbReference type="Proteomes" id="UP000198778">
    <property type="component" value="Unassembled WGS sequence"/>
</dbReference>
<evidence type="ECO:0000256" key="5">
    <source>
        <dbReference type="ARBA" id="ARBA00013200"/>
    </source>
</evidence>
<dbReference type="InterPro" id="IPR003805">
    <property type="entry name" value="CobS"/>
</dbReference>
<evidence type="ECO:0000256" key="18">
    <source>
        <dbReference type="ARBA" id="ARBA00049504"/>
    </source>
</evidence>
<dbReference type="NCBIfam" id="TIGR00317">
    <property type="entry name" value="cobS"/>
    <property type="match status" value="1"/>
</dbReference>
<dbReference type="RefSeq" id="WP_090843470.1">
    <property type="nucleotide sequence ID" value="NZ_FNIL01000009.1"/>
</dbReference>
<gene>
    <name evidence="19" type="primary">cobS</name>
    <name evidence="20" type="ORF">SAMN04488053_109106</name>
</gene>
<evidence type="ECO:0000256" key="12">
    <source>
        <dbReference type="ARBA" id="ARBA00022989"/>
    </source>
</evidence>
<dbReference type="OrthoDB" id="9794626at2"/>
<evidence type="ECO:0000256" key="15">
    <source>
        <dbReference type="ARBA" id="ARBA00032605"/>
    </source>
</evidence>
<dbReference type="UniPathway" id="UPA00148">
    <property type="reaction ID" value="UER00238"/>
</dbReference>
<dbReference type="GO" id="GO:0009236">
    <property type="term" value="P:cobalamin biosynthetic process"/>
    <property type="evidence" value="ECO:0007669"/>
    <property type="project" value="UniProtKB-UniRule"/>
</dbReference>
<evidence type="ECO:0000256" key="1">
    <source>
        <dbReference type="ARBA" id="ARBA00001946"/>
    </source>
</evidence>
<dbReference type="GO" id="GO:0008818">
    <property type="term" value="F:cobalamin 5'-phosphate synthase activity"/>
    <property type="evidence" value="ECO:0007669"/>
    <property type="project" value="UniProtKB-UniRule"/>
</dbReference>
<evidence type="ECO:0000256" key="7">
    <source>
        <dbReference type="ARBA" id="ARBA00022475"/>
    </source>
</evidence>
<dbReference type="EC" id="2.7.8.26" evidence="5 19"/>
<feature type="transmembrane region" description="Helical" evidence="19">
    <location>
        <begin position="180"/>
        <end position="213"/>
    </location>
</feature>
<dbReference type="GO" id="GO:0051073">
    <property type="term" value="F:adenosylcobinamide-GDP ribazoletransferase activity"/>
    <property type="evidence" value="ECO:0007669"/>
    <property type="project" value="UniProtKB-UniRule"/>
</dbReference>
<evidence type="ECO:0000256" key="3">
    <source>
        <dbReference type="ARBA" id="ARBA00004663"/>
    </source>
</evidence>
<evidence type="ECO:0000256" key="9">
    <source>
        <dbReference type="ARBA" id="ARBA00022679"/>
    </source>
</evidence>
<dbReference type="PANTHER" id="PTHR34148">
    <property type="entry name" value="ADENOSYLCOBINAMIDE-GDP RIBAZOLETRANSFERASE"/>
    <property type="match status" value="1"/>
</dbReference>
<evidence type="ECO:0000256" key="16">
    <source>
        <dbReference type="ARBA" id="ARBA00032853"/>
    </source>
</evidence>
<keyword evidence="21" id="KW-1185">Reference proteome</keyword>
<comment type="similarity">
    <text evidence="4 19">Belongs to the CobS family.</text>
</comment>
<comment type="catalytic activity">
    <reaction evidence="17 19">
        <text>alpha-ribazole + adenosylcob(III)inamide-GDP = adenosylcob(III)alamin + GMP + H(+)</text>
        <dbReference type="Rhea" id="RHEA:16049"/>
        <dbReference type="ChEBI" id="CHEBI:10329"/>
        <dbReference type="ChEBI" id="CHEBI:15378"/>
        <dbReference type="ChEBI" id="CHEBI:18408"/>
        <dbReference type="ChEBI" id="CHEBI:58115"/>
        <dbReference type="ChEBI" id="CHEBI:60487"/>
        <dbReference type="EC" id="2.7.8.26"/>
    </reaction>
</comment>
<evidence type="ECO:0000256" key="2">
    <source>
        <dbReference type="ARBA" id="ARBA00004651"/>
    </source>
</evidence>
<dbReference type="EMBL" id="FNIL01000009">
    <property type="protein sequence ID" value="SDO24442.1"/>
    <property type="molecule type" value="Genomic_DNA"/>
</dbReference>
<comment type="cofactor">
    <cofactor evidence="1 19">
        <name>Mg(2+)</name>
        <dbReference type="ChEBI" id="CHEBI:18420"/>
    </cofactor>
</comment>
<dbReference type="Pfam" id="PF02654">
    <property type="entry name" value="CobS"/>
    <property type="match status" value="1"/>
</dbReference>
<evidence type="ECO:0000256" key="6">
    <source>
        <dbReference type="ARBA" id="ARBA00015850"/>
    </source>
</evidence>
<proteinExistence type="inferred from homology"/>
<evidence type="ECO:0000256" key="17">
    <source>
        <dbReference type="ARBA" id="ARBA00048623"/>
    </source>
</evidence>
<keyword evidence="8 19" id="KW-0169">Cobalamin biosynthesis</keyword>
<feature type="transmembrane region" description="Helical" evidence="19">
    <location>
        <begin position="109"/>
        <end position="133"/>
    </location>
</feature>
<sequence>MKNAVDGFILSVQFLTRIPLPVKAEWNASSSRWALRFYPLTGLLIGILPALLVWLSFPFPLLVEAMLILTFFVWVTGGLHLDGWMDVFDAVGANAPLEKKWLIMKDPHVGSFGIIALIFLLAWKFIVILELLVLEASPAVFLLIPVLARFLVVLLMTAVPSVKQSGLAAAWQKHINRKEAVIASIPVIFVILLSGEIYFAAVFLSALVFFFLYRTWLMKEFKGINGDLAGASIEGGELWILVSIWIFISSGMV</sequence>
<dbReference type="GO" id="GO:0005886">
    <property type="term" value="C:plasma membrane"/>
    <property type="evidence" value="ECO:0007669"/>
    <property type="project" value="UniProtKB-SubCell"/>
</dbReference>
<keyword evidence="11 19" id="KW-0460">Magnesium</keyword>
<comment type="function">
    <text evidence="14 19">Joins adenosylcobinamide-GDP and alpha-ribazole to generate adenosylcobalamin (Ado-cobalamin). Also synthesizes adenosylcobalamin 5'-phosphate from adenosylcobinamide-GDP and alpha-ribazole 5'-phosphate.</text>
</comment>
<feature type="transmembrane region" description="Helical" evidence="19">
    <location>
        <begin position="61"/>
        <end position="81"/>
    </location>
</feature>
<dbReference type="STRING" id="745820.SAMN04488053_109106"/>
<keyword evidence="10 19" id="KW-0812">Transmembrane</keyword>
<organism evidence="20 21">
    <name type="scientific">Alkalicoccus daliensis</name>
    <dbReference type="NCBI Taxonomy" id="745820"/>
    <lineage>
        <taxon>Bacteria</taxon>
        <taxon>Bacillati</taxon>
        <taxon>Bacillota</taxon>
        <taxon>Bacilli</taxon>
        <taxon>Bacillales</taxon>
        <taxon>Bacillaceae</taxon>
        <taxon>Alkalicoccus</taxon>
    </lineage>
</organism>
<accession>A0A1H0HZ13</accession>
<dbReference type="AlphaFoldDB" id="A0A1H0HZ13"/>
<comment type="subcellular location">
    <subcellularLocation>
        <location evidence="2 19">Cell membrane</location>
        <topology evidence="2 19">Multi-pass membrane protein</topology>
    </subcellularLocation>
</comment>
<evidence type="ECO:0000256" key="13">
    <source>
        <dbReference type="ARBA" id="ARBA00023136"/>
    </source>
</evidence>
<dbReference type="PANTHER" id="PTHR34148:SF1">
    <property type="entry name" value="ADENOSYLCOBINAMIDE-GDP RIBAZOLETRANSFERASE"/>
    <property type="match status" value="1"/>
</dbReference>
<evidence type="ECO:0000256" key="10">
    <source>
        <dbReference type="ARBA" id="ARBA00022692"/>
    </source>
</evidence>
<evidence type="ECO:0000256" key="8">
    <source>
        <dbReference type="ARBA" id="ARBA00022573"/>
    </source>
</evidence>
<feature type="transmembrane region" description="Helical" evidence="19">
    <location>
        <begin position="37"/>
        <end position="55"/>
    </location>
</feature>
<keyword evidence="9 19" id="KW-0808">Transferase</keyword>
<protein>
    <recommendedName>
        <fullName evidence="6 19">Adenosylcobinamide-GDP ribazoletransferase</fullName>
        <ecNumber evidence="5 19">2.7.8.26</ecNumber>
    </recommendedName>
    <alternativeName>
        <fullName evidence="16 19">Cobalamin synthase</fullName>
    </alternativeName>
    <alternativeName>
        <fullName evidence="15 19">Cobalamin-5'-phosphate synthase</fullName>
    </alternativeName>
</protein>
<reference evidence="21" key="1">
    <citation type="submission" date="2016-10" db="EMBL/GenBank/DDBJ databases">
        <authorList>
            <person name="Varghese N."/>
            <person name="Submissions S."/>
        </authorList>
    </citation>
    <scope>NUCLEOTIDE SEQUENCE [LARGE SCALE GENOMIC DNA]</scope>
    <source>
        <strain evidence="21">CGMCC 1.10369</strain>
    </source>
</reference>
<evidence type="ECO:0000313" key="21">
    <source>
        <dbReference type="Proteomes" id="UP000198778"/>
    </source>
</evidence>
<feature type="transmembrane region" description="Helical" evidence="19">
    <location>
        <begin position="228"/>
        <end position="248"/>
    </location>
</feature>
<name>A0A1H0HZ13_9BACI</name>
<keyword evidence="13 19" id="KW-0472">Membrane</keyword>
<evidence type="ECO:0000256" key="19">
    <source>
        <dbReference type="HAMAP-Rule" id="MF_00719"/>
    </source>
</evidence>
<comment type="pathway">
    <text evidence="3 19">Cofactor biosynthesis; adenosylcobalamin biosynthesis; adenosylcobalamin from cob(II)yrinate a,c-diamide: step 7/7.</text>
</comment>
<keyword evidence="12 19" id="KW-1133">Transmembrane helix</keyword>
<dbReference type="HAMAP" id="MF_00719">
    <property type="entry name" value="CobS"/>
    <property type="match status" value="1"/>
</dbReference>
<keyword evidence="7 19" id="KW-1003">Cell membrane</keyword>
<evidence type="ECO:0000256" key="11">
    <source>
        <dbReference type="ARBA" id="ARBA00022842"/>
    </source>
</evidence>